<keyword evidence="1" id="KW-0328">Glycosyltransferase</keyword>
<organism evidence="4 5">
    <name type="scientific">Bacteroides faecichinchillae</name>
    <dbReference type="NCBI Taxonomy" id="871325"/>
    <lineage>
        <taxon>Bacteria</taxon>
        <taxon>Pseudomonadati</taxon>
        <taxon>Bacteroidota</taxon>
        <taxon>Bacteroidia</taxon>
        <taxon>Bacteroidales</taxon>
        <taxon>Bacteroidaceae</taxon>
        <taxon>Bacteroides</taxon>
    </lineage>
</organism>
<dbReference type="STRING" id="871325.SAMN05444349_11332"/>
<dbReference type="Pfam" id="PF00535">
    <property type="entry name" value="Glycos_transf_2"/>
    <property type="match status" value="1"/>
</dbReference>
<keyword evidence="2 4" id="KW-0808">Transferase</keyword>
<evidence type="ECO:0000256" key="2">
    <source>
        <dbReference type="ARBA" id="ARBA00022679"/>
    </source>
</evidence>
<protein>
    <submittedName>
        <fullName evidence="4">Glycosyltransferase involved in cell wall bisynthesis</fullName>
    </submittedName>
</protein>
<reference evidence="4 5" key="1">
    <citation type="submission" date="2016-11" db="EMBL/GenBank/DDBJ databases">
        <authorList>
            <person name="Jaros S."/>
            <person name="Januszkiewicz K."/>
            <person name="Wedrychowicz H."/>
        </authorList>
    </citation>
    <scope>NUCLEOTIDE SEQUENCE [LARGE SCALE GENOMIC DNA]</scope>
    <source>
        <strain evidence="4 5">DSM 26883</strain>
    </source>
</reference>
<dbReference type="PANTHER" id="PTHR22916">
    <property type="entry name" value="GLYCOSYLTRANSFERASE"/>
    <property type="match status" value="1"/>
</dbReference>
<dbReference type="InterPro" id="IPR029044">
    <property type="entry name" value="Nucleotide-diphossugar_trans"/>
</dbReference>
<keyword evidence="5" id="KW-1185">Reference proteome</keyword>
<name>A0A1M4ZNP5_9BACE</name>
<dbReference type="Proteomes" id="UP000184436">
    <property type="component" value="Unassembled WGS sequence"/>
</dbReference>
<dbReference type="InterPro" id="IPR001173">
    <property type="entry name" value="Glyco_trans_2-like"/>
</dbReference>
<evidence type="ECO:0000256" key="1">
    <source>
        <dbReference type="ARBA" id="ARBA00022676"/>
    </source>
</evidence>
<dbReference type="PANTHER" id="PTHR22916:SF51">
    <property type="entry name" value="GLYCOSYLTRANSFERASE EPSH-RELATED"/>
    <property type="match status" value="1"/>
</dbReference>
<dbReference type="GO" id="GO:0016758">
    <property type="term" value="F:hexosyltransferase activity"/>
    <property type="evidence" value="ECO:0007669"/>
    <property type="project" value="UniProtKB-ARBA"/>
</dbReference>
<dbReference type="SUPFAM" id="SSF53448">
    <property type="entry name" value="Nucleotide-diphospho-sugar transferases"/>
    <property type="match status" value="1"/>
</dbReference>
<feature type="domain" description="Glycosyltransferase 2-like" evidence="3">
    <location>
        <begin position="11"/>
        <end position="130"/>
    </location>
</feature>
<dbReference type="Gene3D" id="3.90.550.10">
    <property type="entry name" value="Spore Coat Polysaccharide Biosynthesis Protein SpsA, Chain A"/>
    <property type="match status" value="1"/>
</dbReference>
<accession>A0A1M4ZNP5</accession>
<dbReference type="CDD" id="cd00761">
    <property type="entry name" value="Glyco_tranf_GTA_type"/>
    <property type="match status" value="1"/>
</dbReference>
<evidence type="ECO:0000259" key="3">
    <source>
        <dbReference type="Pfam" id="PF00535"/>
    </source>
</evidence>
<sequence>MEDVKSQYSVSVIIPVHNTAPYLKRCVESVRNQLLKDIEIILVDNKSEDASPAMCDEYARIDSRIKVLHLSEAGLSIARNAGIKVATAPYVGFVDSDDYIDERMYQDLLYGMETYHADVSYCNFCYEHEDGRIEHIYPNSGNMVGRISKEVVEDIISEKISSSSCTKLFKKDLFDFLLFPEGVFWEDHAMIYQLIAQCNKVVWIDRDYYFYLQREGSICHTVDKVKQYHFFLAEYPRLAFIKKNDLFVGEERARVVRQIVQTCFCRFTDFMKDAKLIKDKEEIKDMRTKMKLWLDFSSDEIDRWVYRRVRKITYMWLIYYWKHYRK</sequence>
<dbReference type="EMBL" id="FQVD01000013">
    <property type="protein sequence ID" value="SHF19730.1"/>
    <property type="molecule type" value="Genomic_DNA"/>
</dbReference>
<dbReference type="OrthoDB" id="396512at2"/>
<gene>
    <name evidence="4" type="ORF">SAMN05444349_11332</name>
</gene>
<dbReference type="AlphaFoldDB" id="A0A1M4ZNP5"/>
<dbReference type="RefSeq" id="WP_025074685.1">
    <property type="nucleotide sequence ID" value="NZ_FQVD01000013.1"/>
</dbReference>
<evidence type="ECO:0000313" key="5">
    <source>
        <dbReference type="Proteomes" id="UP000184436"/>
    </source>
</evidence>
<evidence type="ECO:0000313" key="4">
    <source>
        <dbReference type="EMBL" id="SHF19730.1"/>
    </source>
</evidence>
<proteinExistence type="predicted"/>